<feature type="transmembrane region" description="Helical" evidence="1">
    <location>
        <begin position="172"/>
        <end position="195"/>
    </location>
</feature>
<protein>
    <submittedName>
        <fullName evidence="2">Uncharacterized protein</fullName>
    </submittedName>
</protein>
<dbReference type="AlphaFoldDB" id="A0A931FD95"/>
<dbReference type="EMBL" id="JADAKE010000022">
    <property type="protein sequence ID" value="MBF8808621.1"/>
    <property type="molecule type" value="Genomic_DNA"/>
</dbReference>
<dbReference type="Proteomes" id="UP000637757">
    <property type="component" value="Unassembled WGS sequence"/>
</dbReference>
<accession>A0A931FD95</accession>
<feature type="transmembrane region" description="Helical" evidence="1">
    <location>
        <begin position="12"/>
        <end position="32"/>
    </location>
</feature>
<evidence type="ECO:0000313" key="3">
    <source>
        <dbReference type="Proteomes" id="UP000637757"/>
    </source>
</evidence>
<reference evidence="2" key="1">
    <citation type="submission" date="2020-09" db="EMBL/GenBank/DDBJ databases">
        <title>Genomic insights into the novelty and pathogenicity of a unique biofilm-forming Enterococcus sp. bacteria (Enterococcus lacertideformus) identified in reptiles.</title>
        <authorList>
            <person name="Agius J.E."/>
            <person name="Phalen D.N."/>
            <person name="Rose K."/>
            <person name="Eden J.-S."/>
        </authorList>
    </citation>
    <scope>NUCLEOTIDE SEQUENCE</scope>
    <source>
        <strain evidence="2">PHRS 0518</strain>
    </source>
</reference>
<keyword evidence="1" id="KW-0472">Membrane</keyword>
<sequence>MKKEKKNVKVRKLLTIFACAITLFVMITSGIVKESVFTQDLLINQIKKIKYSELVLNETNQSFREENIEKNEFVEVIATSISPVYVDQALQAFIHYTYDDRESDDLHTISDLDEEITHAIDSYAKKHQVTINKEEENKIEKMKFDYIYLLQKNVGDRYLTIFIENSLSAKSIVYVVFYLTFAVLLFLLLYLFILIRKITDFLLWYVPLISGISGSMFLFLTGLLYANNFLKNIAFQSQAILQLMTNYSQEILSRFLFIGVALVIGGMVVFLIGKPIRRKVHKRAANRKKILETPN</sequence>
<name>A0A931FD95_9ENTE</name>
<organism evidence="2 3">
    <name type="scientific">Enterococcus lacertideformus</name>
    <dbReference type="NCBI Taxonomy" id="2771493"/>
    <lineage>
        <taxon>Bacteria</taxon>
        <taxon>Bacillati</taxon>
        <taxon>Bacillota</taxon>
        <taxon>Bacilli</taxon>
        <taxon>Lactobacillales</taxon>
        <taxon>Enterococcaceae</taxon>
        <taxon>Enterococcus</taxon>
    </lineage>
</organism>
<proteinExistence type="predicted"/>
<keyword evidence="3" id="KW-1185">Reference proteome</keyword>
<feature type="transmembrane region" description="Helical" evidence="1">
    <location>
        <begin position="202"/>
        <end position="226"/>
    </location>
</feature>
<comment type="caution">
    <text evidence="2">The sequence shown here is derived from an EMBL/GenBank/DDBJ whole genome shotgun (WGS) entry which is preliminary data.</text>
</comment>
<keyword evidence="1" id="KW-0812">Transmembrane</keyword>
<evidence type="ECO:0000313" key="2">
    <source>
        <dbReference type="EMBL" id="MBF8808621.1"/>
    </source>
</evidence>
<gene>
    <name evidence="2" type="ORF">IC227_10590</name>
</gene>
<keyword evidence="1" id="KW-1133">Transmembrane helix</keyword>
<evidence type="ECO:0000256" key="1">
    <source>
        <dbReference type="SAM" id="Phobius"/>
    </source>
</evidence>
<feature type="transmembrane region" description="Helical" evidence="1">
    <location>
        <begin position="251"/>
        <end position="273"/>
    </location>
</feature>